<comment type="caution">
    <text evidence="2">The sequence shown here is derived from an EMBL/GenBank/DDBJ whole genome shotgun (WGS) entry which is preliminary data.</text>
</comment>
<evidence type="ECO:0008006" key="4">
    <source>
        <dbReference type="Google" id="ProtNLM"/>
    </source>
</evidence>
<dbReference type="Proteomes" id="UP000295357">
    <property type="component" value="Unassembled WGS sequence"/>
</dbReference>
<name>A0A4R6MWD9_9BURK</name>
<feature type="signal peptide" evidence="1">
    <location>
        <begin position="1"/>
        <end position="25"/>
    </location>
</feature>
<dbReference type="EMBL" id="SNXE01000008">
    <property type="protein sequence ID" value="TDP06547.1"/>
    <property type="molecule type" value="Genomic_DNA"/>
</dbReference>
<gene>
    <name evidence="2" type="ORF">DFR39_10815</name>
</gene>
<reference evidence="2 3" key="1">
    <citation type="submission" date="2019-03" db="EMBL/GenBank/DDBJ databases">
        <title>Genomic Encyclopedia of Type Strains, Phase IV (KMG-IV): sequencing the most valuable type-strain genomes for metagenomic binning, comparative biology and taxonomic classification.</title>
        <authorList>
            <person name="Goeker M."/>
        </authorList>
    </citation>
    <scope>NUCLEOTIDE SEQUENCE [LARGE SCALE GENOMIC DNA]</scope>
    <source>
        <strain evidence="2 3">DSM 25082</strain>
    </source>
</reference>
<accession>A0A4R6MWD9</accession>
<dbReference type="RefSeq" id="WP_290297254.1">
    <property type="nucleotide sequence ID" value="NZ_JAUFPJ010000009.1"/>
</dbReference>
<dbReference type="SUPFAM" id="SSF48452">
    <property type="entry name" value="TPR-like"/>
    <property type="match status" value="1"/>
</dbReference>
<evidence type="ECO:0000256" key="1">
    <source>
        <dbReference type="SAM" id="SignalP"/>
    </source>
</evidence>
<organism evidence="2 3">
    <name type="scientific">Roseateles asaccharophilus</name>
    <dbReference type="NCBI Taxonomy" id="582607"/>
    <lineage>
        <taxon>Bacteria</taxon>
        <taxon>Pseudomonadati</taxon>
        <taxon>Pseudomonadota</taxon>
        <taxon>Betaproteobacteria</taxon>
        <taxon>Burkholderiales</taxon>
        <taxon>Sphaerotilaceae</taxon>
        <taxon>Roseateles</taxon>
    </lineage>
</organism>
<dbReference type="InterPro" id="IPR011990">
    <property type="entry name" value="TPR-like_helical_dom_sf"/>
</dbReference>
<keyword evidence="1" id="KW-0732">Signal</keyword>
<dbReference type="AlphaFoldDB" id="A0A4R6MWD9"/>
<evidence type="ECO:0000313" key="3">
    <source>
        <dbReference type="Proteomes" id="UP000295357"/>
    </source>
</evidence>
<sequence>MIQLRVVTSAVMLLAVFGVSSTARAQSECGNPFVNHYGPFDYRTATKENLALVERVHFTPGVETMTKPATTTYGTMASDVGYTLHVFPNHHRALITMAKLGERHRTDQPPGATFTVDCYYQRAVLYRPDDNVARLLYVQFLAKQGKDDAVLTHLREAQRRAGDNPVSIYNIGLVAYDVGAFDIALNQAHLAAAAGYARKGLEERLRKSGHWISPPEQPASAASASVQ</sequence>
<keyword evidence="3" id="KW-1185">Reference proteome</keyword>
<protein>
    <recommendedName>
        <fullName evidence="4">TPR repeat protein</fullName>
    </recommendedName>
</protein>
<feature type="chain" id="PRO_5020692479" description="TPR repeat protein" evidence="1">
    <location>
        <begin position="26"/>
        <end position="227"/>
    </location>
</feature>
<evidence type="ECO:0000313" key="2">
    <source>
        <dbReference type="EMBL" id="TDP06547.1"/>
    </source>
</evidence>
<proteinExistence type="predicted"/>
<dbReference type="Gene3D" id="1.25.40.10">
    <property type="entry name" value="Tetratricopeptide repeat domain"/>
    <property type="match status" value="1"/>
</dbReference>